<organism evidence="4 5">
    <name type="scientific">Adlercreutzia shanghongiae</name>
    <dbReference type="NCBI Taxonomy" id="3111773"/>
    <lineage>
        <taxon>Bacteria</taxon>
        <taxon>Bacillati</taxon>
        <taxon>Actinomycetota</taxon>
        <taxon>Coriobacteriia</taxon>
        <taxon>Eggerthellales</taxon>
        <taxon>Eggerthellaceae</taxon>
        <taxon>Adlercreutzia</taxon>
    </lineage>
</organism>
<dbReference type="Pfam" id="PF14278">
    <property type="entry name" value="TetR_C_8"/>
    <property type="match status" value="1"/>
</dbReference>
<keyword evidence="5" id="KW-1185">Reference proteome</keyword>
<proteinExistence type="predicted"/>
<evidence type="ECO:0000259" key="3">
    <source>
        <dbReference type="PROSITE" id="PS50977"/>
    </source>
</evidence>
<dbReference type="SUPFAM" id="SSF46689">
    <property type="entry name" value="Homeodomain-like"/>
    <property type="match status" value="1"/>
</dbReference>
<protein>
    <submittedName>
        <fullName evidence="4">TetR/AcrR family transcriptional regulator</fullName>
    </submittedName>
</protein>
<keyword evidence="1 2" id="KW-0238">DNA-binding</keyword>
<dbReference type="PRINTS" id="PR00455">
    <property type="entry name" value="HTHTETR"/>
</dbReference>
<evidence type="ECO:0000256" key="2">
    <source>
        <dbReference type="PROSITE-ProRule" id="PRU00335"/>
    </source>
</evidence>
<dbReference type="RefSeq" id="WP_326441611.1">
    <property type="nucleotide sequence ID" value="NZ_JAYMFH010000018.1"/>
</dbReference>
<evidence type="ECO:0000256" key="1">
    <source>
        <dbReference type="ARBA" id="ARBA00023125"/>
    </source>
</evidence>
<dbReference type="PANTHER" id="PTHR43479">
    <property type="entry name" value="ACREF/ENVCD OPERON REPRESSOR-RELATED"/>
    <property type="match status" value="1"/>
</dbReference>
<evidence type="ECO:0000313" key="4">
    <source>
        <dbReference type="EMBL" id="MEC4295857.1"/>
    </source>
</evidence>
<feature type="DNA-binding region" description="H-T-H motif" evidence="2">
    <location>
        <begin position="29"/>
        <end position="48"/>
    </location>
</feature>
<gene>
    <name evidence="4" type="ORF">VJ920_11130</name>
</gene>
<dbReference type="InterPro" id="IPR001647">
    <property type="entry name" value="HTH_TetR"/>
</dbReference>
<dbReference type="EMBL" id="JAYMFH010000018">
    <property type="protein sequence ID" value="MEC4295857.1"/>
    <property type="molecule type" value="Genomic_DNA"/>
</dbReference>
<evidence type="ECO:0000313" key="5">
    <source>
        <dbReference type="Proteomes" id="UP001343724"/>
    </source>
</evidence>
<reference evidence="4 5" key="1">
    <citation type="submission" date="2024-01" db="EMBL/GenBank/DDBJ databases">
        <title>novel species in genus Adlercreutzia.</title>
        <authorList>
            <person name="Liu X."/>
        </authorList>
    </citation>
    <scope>NUCLEOTIDE SEQUENCE [LARGE SCALE GENOMIC DNA]</scope>
    <source>
        <strain evidence="4 5">R22</strain>
    </source>
</reference>
<accession>A0ABU6J140</accession>
<comment type="caution">
    <text evidence="4">The sequence shown here is derived from an EMBL/GenBank/DDBJ whole genome shotgun (WGS) entry which is preliminary data.</text>
</comment>
<feature type="domain" description="HTH tetR-type" evidence="3">
    <location>
        <begin position="6"/>
        <end position="66"/>
    </location>
</feature>
<dbReference type="InterPro" id="IPR009057">
    <property type="entry name" value="Homeodomain-like_sf"/>
</dbReference>
<dbReference type="Pfam" id="PF00440">
    <property type="entry name" value="TetR_N"/>
    <property type="match status" value="1"/>
</dbReference>
<dbReference type="InterPro" id="IPR039532">
    <property type="entry name" value="TetR_C_Firmicutes"/>
</dbReference>
<dbReference type="Gene3D" id="1.10.357.10">
    <property type="entry name" value="Tetracycline Repressor, domain 2"/>
    <property type="match status" value="1"/>
</dbReference>
<dbReference type="PROSITE" id="PS50977">
    <property type="entry name" value="HTH_TETR_2"/>
    <property type="match status" value="1"/>
</dbReference>
<sequence>MKDTPSDIRKAVEQSFKQLIAQKGYRSISVTDIAELARISRHTFYEYFANKEAVVASLFYQDAIKPLEDAHALFSLKERMDIPQITERLLGKMYQGVYDNREFYARLVTSLTGSNDVFVQVVTNAICIFNVDLMGSLGYAGTAKEIDYAAFIFGSSQAMLMQRWISSGFDMSVEEITALYSQVMTPFWLNRMP</sequence>
<dbReference type="Proteomes" id="UP001343724">
    <property type="component" value="Unassembled WGS sequence"/>
</dbReference>
<dbReference type="InterPro" id="IPR050624">
    <property type="entry name" value="HTH-type_Tx_Regulator"/>
</dbReference>
<name>A0ABU6J140_9ACTN</name>
<dbReference type="PANTHER" id="PTHR43479:SF11">
    <property type="entry name" value="ACREF_ENVCD OPERON REPRESSOR-RELATED"/>
    <property type="match status" value="1"/>
</dbReference>